<sequence length="476" mass="53691">MKKLAALIFLITLVVTADCYAVKEESSMRYISNDRIKLGIDLALGGAVTYLSDHANGGKNMINSFDWGRQIQMSYYSGPWPYIGPNGEKPTPEWEGLGWNPIQSGDAGGYRSKIISFEKIGNYSMLVKSIPMQWPHKTGVPGECVFECLYTLKGNVVTMKATIINNRSDKTQYASCPQEMPAVYTNGNWYKIVSYLGDKPFEGKPTTTIVDKTDKKGWPWVHFYTPENWVALLDDKGYGIGVFQPQVMTFNSGFHSNDSLKGFGSEKDVQTGHIAPIGQQILDYNIKWAYETSFILGTLKDIRGYAKKHWQIAANPHWNFKNSRDNWYYYGDMTDSGFPLKGGLDITFKKNSALVSPVTFWRASETPYLEIEGEINTFNKELLIEVEIQPTGKSDLTDWLNWTEGEHVVENERKTKAASFPESPAIFLQHKIAADGTSKKYRINLSDIKGYTGAMKNLKIKFLNDGKAKIKSVQLK</sequence>
<gene>
    <name evidence="2" type="ORF">CPT03_04660</name>
</gene>
<feature type="chain" id="PRO_5013628792" evidence="1">
    <location>
        <begin position="18"/>
        <end position="476"/>
    </location>
</feature>
<dbReference type="OrthoDB" id="633728at2"/>
<dbReference type="RefSeq" id="WP_099437753.1">
    <property type="nucleotide sequence ID" value="NZ_CP024091.1"/>
</dbReference>
<feature type="signal peptide" evidence="1">
    <location>
        <begin position="1"/>
        <end position="17"/>
    </location>
</feature>
<evidence type="ECO:0000313" key="2">
    <source>
        <dbReference type="EMBL" id="ATP55808.1"/>
    </source>
</evidence>
<dbReference type="KEGG" id="pgs:CPT03_04660"/>
<reference evidence="2 3" key="1">
    <citation type="submission" date="2017-10" db="EMBL/GenBank/DDBJ databases">
        <title>Whole genome of Pedobacter ginsengisoli T01R-27 isolated from tomato rhizosphere.</title>
        <authorList>
            <person name="Weon H.-Y."/>
            <person name="Lee S.A."/>
            <person name="Sang M.K."/>
            <person name="Song J."/>
        </authorList>
    </citation>
    <scope>NUCLEOTIDE SEQUENCE [LARGE SCALE GENOMIC DNA]</scope>
    <source>
        <strain evidence="2 3">T01R-27</strain>
    </source>
</reference>
<name>A0A2D1U2H0_9SPHI</name>
<accession>A0A2D1U2H0</accession>
<organism evidence="2 3">
    <name type="scientific">Pedobacter ginsengisoli</name>
    <dbReference type="NCBI Taxonomy" id="363852"/>
    <lineage>
        <taxon>Bacteria</taxon>
        <taxon>Pseudomonadati</taxon>
        <taxon>Bacteroidota</taxon>
        <taxon>Sphingobacteriia</taxon>
        <taxon>Sphingobacteriales</taxon>
        <taxon>Sphingobacteriaceae</taxon>
        <taxon>Pedobacter</taxon>
    </lineage>
</organism>
<evidence type="ECO:0000256" key="1">
    <source>
        <dbReference type="SAM" id="SignalP"/>
    </source>
</evidence>
<keyword evidence="1" id="KW-0732">Signal</keyword>
<dbReference type="EMBL" id="CP024091">
    <property type="protein sequence ID" value="ATP55808.1"/>
    <property type="molecule type" value="Genomic_DNA"/>
</dbReference>
<protein>
    <submittedName>
        <fullName evidence="2">Uncharacterized protein</fullName>
    </submittedName>
</protein>
<evidence type="ECO:0000313" key="3">
    <source>
        <dbReference type="Proteomes" id="UP000223749"/>
    </source>
</evidence>
<proteinExistence type="predicted"/>
<dbReference type="AlphaFoldDB" id="A0A2D1U2H0"/>
<dbReference type="Proteomes" id="UP000223749">
    <property type="component" value="Chromosome"/>
</dbReference>
<keyword evidence="3" id="KW-1185">Reference proteome</keyword>